<organism evidence="4 5">
    <name type="scientific">Steinernema glaseri</name>
    <dbReference type="NCBI Taxonomy" id="37863"/>
    <lineage>
        <taxon>Eukaryota</taxon>
        <taxon>Metazoa</taxon>
        <taxon>Ecdysozoa</taxon>
        <taxon>Nematoda</taxon>
        <taxon>Chromadorea</taxon>
        <taxon>Rhabditida</taxon>
        <taxon>Tylenchina</taxon>
        <taxon>Panagrolaimomorpha</taxon>
        <taxon>Strongyloidoidea</taxon>
        <taxon>Steinernematidae</taxon>
        <taxon>Steinernema</taxon>
    </lineage>
</organism>
<evidence type="ECO:0000256" key="2">
    <source>
        <dbReference type="ARBA" id="ARBA00022786"/>
    </source>
</evidence>
<sequence length="238" mass="26979">MNANLEFTIDGAFDAIKDTLAKVFRSEEITALEYMSLNTVAQVFCLSNERSKNGGLMYEAIIRFLRQFISEKAAQIGALTTPVDRLLEYKSAWENFKKSAEGTDGMFSYLNKNWMKQAADNEAFKSGDKKLYFVKALCMVIWMEDMFKKMSGVIIQSALAVLKEGEDGVEGAQVDLVKVVLDSLVEMSTEGVSIMDTCKRIGLYDQDVFLDEDTDEEEEDKLPEDPRQQLLAFEKQFQ</sequence>
<evidence type="ECO:0000256" key="1">
    <source>
        <dbReference type="ARBA" id="ARBA00006019"/>
    </source>
</evidence>
<dbReference type="GO" id="GO:0006511">
    <property type="term" value="P:ubiquitin-dependent protein catabolic process"/>
    <property type="evidence" value="ECO:0007669"/>
    <property type="project" value="InterPro"/>
</dbReference>
<dbReference type="Proteomes" id="UP000095287">
    <property type="component" value="Unplaced"/>
</dbReference>
<protein>
    <submittedName>
        <fullName evidence="5">Cullin domain-containing protein</fullName>
    </submittedName>
</protein>
<keyword evidence="4" id="KW-1185">Reference proteome</keyword>
<reference evidence="5" key="1">
    <citation type="submission" date="2016-11" db="UniProtKB">
        <authorList>
            <consortium name="WormBaseParasite"/>
        </authorList>
    </citation>
    <scope>IDENTIFICATION</scope>
</reference>
<accession>A0A1I8AEN2</accession>
<comment type="similarity">
    <text evidence="1">Belongs to the cullin family.</text>
</comment>
<dbReference type="InterPro" id="IPR016159">
    <property type="entry name" value="Cullin_repeat-like_dom_sf"/>
</dbReference>
<evidence type="ECO:0000313" key="4">
    <source>
        <dbReference type="Proteomes" id="UP000095287"/>
    </source>
</evidence>
<dbReference type="WBParaSite" id="L893_g5163.t1">
    <property type="protein sequence ID" value="L893_g5163.t1"/>
    <property type="gene ID" value="L893_g5163"/>
</dbReference>
<dbReference type="Gene3D" id="1.20.1310.10">
    <property type="entry name" value="Cullin Repeats"/>
    <property type="match status" value="1"/>
</dbReference>
<name>A0A1I8AEN2_9BILA</name>
<evidence type="ECO:0000259" key="3">
    <source>
        <dbReference type="Pfam" id="PF00888"/>
    </source>
</evidence>
<dbReference type="InterPro" id="IPR001373">
    <property type="entry name" value="Cullin_N"/>
</dbReference>
<dbReference type="Pfam" id="PF00888">
    <property type="entry name" value="Cullin"/>
    <property type="match status" value="1"/>
</dbReference>
<dbReference type="GO" id="GO:0031625">
    <property type="term" value="F:ubiquitin protein ligase binding"/>
    <property type="evidence" value="ECO:0007669"/>
    <property type="project" value="InterPro"/>
</dbReference>
<dbReference type="SUPFAM" id="SSF74788">
    <property type="entry name" value="Cullin repeat-like"/>
    <property type="match status" value="1"/>
</dbReference>
<evidence type="ECO:0000313" key="5">
    <source>
        <dbReference type="WBParaSite" id="L893_g5163.t1"/>
    </source>
</evidence>
<keyword evidence="2" id="KW-0833">Ubl conjugation pathway</keyword>
<proteinExistence type="inferred from homology"/>
<feature type="domain" description="Cullin N-terminal" evidence="3">
    <location>
        <begin position="16"/>
        <end position="190"/>
    </location>
</feature>
<dbReference type="AlphaFoldDB" id="A0A1I8AEN2"/>